<evidence type="ECO:0000313" key="1">
    <source>
        <dbReference type="EMBL" id="SNC76163.1"/>
    </source>
</evidence>
<dbReference type="EMBL" id="FYEW01000002">
    <property type="protein sequence ID" value="SNC76163.1"/>
    <property type="molecule type" value="Genomic_DNA"/>
</dbReference>
<gene>
    <name evidence="1" type="ORF">SAMN06265337_3246</name>
</gene>
<accession>A0A212UD92</accession>
<proteinExistence type="predicted"/>
<keyword evidence="2" id="KW-1185">Reference proteome</keyword>
<reference evidence="2" key="1">
    <citation type="submission" date="2017-06" db="EMBL/GenBank/DDBJ databases">
        <authorList>
            <person name="Varghese N."/>
            <person name="Submissions S."/>
        </authorList>
    </citation>
    <scope>NUCLEOTIDE SEQUENCE [LARGE SCALE GENOMIC DNA]</scope>
    <source>
        <strain evidence="2">DSM 11116</strain>
    </source>
</reference>
<protein>
    <submittedName>
        <fullName evidence="1">Uncharacterized protein</fullName>
    </submittedName>
</protein>
<dbReference type="AlphaFoldDB" id="A0A212UD92"/>
<dbReference type="Proteomes" id="UP000198131">
    <property type="component" value="Unassembled WGS sequence"/>
</dbReference>
<evidence type="ECO:0000313" key="2">
    <source>
        <dbReference type="Proteomes" id="UP000198131"/>
    </source>
</evidence>
<sequence length="291" mass="32592">MEKTGKLRRVMKYFFVLVVWCLPLLTQAAQPLKPLQIAEQFVAKSGWADMKNYLSGEAAGQARNQSLGQQIPANLERRCQLLQQDQRTAVVAVELLDSVSRNDIYLHFRRDSTTAKAPWKLEAVRSLSMTQLGPPMLKLLTEMPPAEVAQYNQKHPAAPHDFMLGNIRLWIGSDADIQQHFRRNQAAFQRAAQLIQARQYFTAAPDTAGLGEQAANSAVELQALLQPLYISRVTRRYLGCATCLEFIIGGVSGNTVGLFYQPKPEQVPAMTPDHIIVIKPLGNGWYLFKTT</sequence>
<name>A0A212UD92_9BACT</name>
<organism evidence="1 2">
    <name type="scientific">Hymenobacter gelipurpurascens</name>
    <dbReference type="NCBI Taxonomy" id="89968"/>
    <lineage>
        <taxon>Bacteria</taxon>
        <taxon>Pseudomonadati</taxon>
        <taxon>Bacteroidota</taxon>
        <taxon>Cytophagia</taxon>
        <taxon>Cytophagales</taxon>
        <taxon>Hymenobacteraceae</taxon>
        <taxon>Hymenobacter</taxon>
    </lineage>
</organism>